<proteinExistence type="predicted"/>
<feature type="region of interest" description="Disordered" evidence="1">
    <location>
        <begin position="1"/>
        <end position="41"/>
    </location>
</feature>
<comment type="caution">
    <text evidence="2">The sequence shown here is derived from an EMBL/GenBank/DDBJ whole genome shotgun (WGS) entry which is preliminary data.</text>
</comment>
<evidence type="ECO:0000313" key="3">
    <source>
        <dbReference type="Proteomes" id="UP000765509"/>
    </source>
</evidence>
<sequence>MIGAVTAAEYSPSKSSQKGYRRDYSRSQSVSEGQGSVNELQTDKLSYSEADNIVSLQTELTPPQAASVDIYKAKQKACNNSLQYKGYQILVDLWQNFMKSYLTV</sequence>
<gene>
    <name evidence="2" type="ORF">O181_073077</name>
</gene>
<evidence type="ECO:0000256" key="1">
    <source>
        <dbReference type="SAM" id="MobiDB-lite"/>
    </source>
</evidence>
<name>A0A9Q3F8C7_9BASI</name>
<evidence type="ECO:0000313" key="2">
    <source>
        <dbReference type="EMBL" id="MBW0533362.1"/>
    </source>
</evidence>
<dbReference type="AlphaFoldDB" id="A0A9Q3F8C7"/>
<organism evidence="2 3">
    <name type="scientific">Austropuccinia psidii MF-1</name>
    <dbReference type="NCBI Taxonomy" id="1389203"/>
    <lineage>
        <taxon>Eukaryota</taxon>
        <taxon>Fungi</taxon>
        <taxon>Dikarya</taxon>
        <taxon>Basidiomycota</taxon>
        <taxon>Pucciniomycotina</taxon>
        <taxon>Pucciniomycetes</taxon>
        <taxon>Pucciniales</taxon>
        <taxon>Sphaerophragmiaceae</taxon>
        <taxon>Austropuccinia</taxon>
    </lineage>
</organism>
<protein>
    <submittedName>
        <fullName evidence="2">Uncharacterized protein</fullName>
    </submittedName>
</protein>
<dbReference type="Proteomes" id="UP000765509">
    <property type="component" value="Unassembled WGS sequence"/>
</dbReference>
<keyword evidence="3" id="KW-1185">Reference proteome</keyword>
<dbReference type="EMBL" id="AVOT02038474">
    <property type="protein sequence ID" value="MBW0533362.1"/>
    <property type="molecule type" value="Genomic_DNA"/>
</dbReference>
<feature type="compositionally biased region" description="Polar residues" evidence="1">
    <location>
        <begin position="26"/>
        <end position="41"/>
    </location>
</feature>
<reference evidence="2" key="1">
    <citation type="submission" date="2021-03" db="EMBL/GenBank/DDBJ databases">
        <title>Draft genome sequence of rust myrtle Austropuccinia psidii MF-1, a brazilian biotype.</title>
        <authorList>
            <person name="Quecine M.C."/>
            <person name="Pachon D.M.R."/>
            <person name="Bonatelli M.L."/>
            <person name="Correr F.H."/>
            <person name="Franceschini L.M."/>
            <person name="Leite T.F."/>
            <person name="Margarido G.R.A."/>
            <person name="Almeida C.A."/>
            <person name="Ferrarezi J.A."/>
            <person name="Labate C.A."/>
        </authorList>
    </citation>
    <scope>NUCLEOTIDE SEQUENCE</scope>
    <source>
        <strain evidence="2">MF-1</strain>
    </source>
</reference>
<accession>A0A9Q3F8C7</accession>